<keyword evidence="2 3" id="KW-0808">Transferase</keyword>
<dbReference type="Proteomes" id="UP001597094">
    <property type="component" value="Unassembled WGS sequence"/>
</dbReference>
<proteinExistence type="inferred from homology"/>
<dbReference type="InterPro" id="IPR014030">
    <property type="entry name" value="Ketoacyl_synth_N"/>
</dbReference>
<evidence type="ECO:0000313" key="5">
    <source>
        <dbReference type="EMBL" id="MFD1187952.1"/>
    </source>
</evidence>
<dbReference type="RefSeq" id="WP_377530610.1">
    <property type="nucleotide sequence ID" value="NZ_JBHTLD010000193.1"/>
</dbReference>
<evidence type="ECO:0000256" key="2">
    <source>
        <dbReference type="ARBA" id="ARBA00022679"/>
    </source>
</evidence>
<gene>
    <name evidence="5" type="ORF">ACFQ2O_17200</name>
</gene>
<comment type="caution">
    <text evidence="5">The sequence shown here is derived from an EMBL/GenBank/DDBJ whole genome shotgun (WGS) entry which is preliminary data.</text>
</comment>
<dbReference type="SUPFAM" id="SSF53901">
    <property type="entry name" value="Thiolase-like"/>
    <property type="match status" value="2"/>
</dbReference>
<evidence type="ECO:0000259" key="4">
    <source>
        <dbReference type="PROSITE" id="PS52004"/>
    </source>
</evidence>
<dbReference type="InterPro" id="IPR020841">
    <property type="entry name" value="PKS_Beta-ketoAc_synthase_dom"/>
</dbReference>
<protein>
    <submittedName>
        <fullName evidence="5">Beta-ketoacyl synthase N-terminal-like domain-containing protein</fullName>
    </submittedName>
</protein>
<dbReference type="InterPro" id="IPR016039">
    <property type="entry name" value="Thiolase-like"/>
</dbReference>
<dbReference type="SMART" id="SM00825">
    <property type="entry name" value="PKS_KS"/>
    <property type="match status" value="1"/>
</dbReference>
<sequence>MKEEKQHIVIKGCGILSPLGYDAASVAAAYAAGKPAFTTQTHQGQATPVAALPPAAEQQLEQLIESNSVYKQLDRSVLMAVYAAQQAAAQAGWLHKNASDDDDLAVNIGSSRGATGLFEQHYEAFQQEQLSSSASPTTTLGNLSSWVAHAVNAGGGQISHSITCSTALMAVANGVAWLKAGMAKRFLAGGTEAPLTDFTIAQMKAVGIYSKLAEHPYPCQPYAQEKQNTFTLGEGAAVFALEQNITAPGDVIIEAVGFGFEKLTSKTGISSEGLNFQKSMRQALTQLPAQDQQVDLIITHTPGTRAGDRAELAAIQAVFGDTSPAITTNKWLIGHTLGASGALSIQYALHILEQQQFTSIPYPHLLPHQDSSQINRIMINAAGFGGNAASIVLQKR</sequence>
<evidence type="ECO:0000313" key="6">
    <source>
        <dbReference type="Proteomes" id="UP001597094"/>
    </source>
</evidence>
<dbReference type="Pfam" id="PF00109">
    <property type="entry name" value="ketoacyl-synt"/>
    <property type="match status" value="1"/>
</dbReference>
<dbReference type="InterPro" id="IPR014031">
    <property type="entry name" value="Ketoacyl_synth_C"/>
</dbReference>
<accession>A0ABW3SU12</accession>
<dbReference type="PANTHER" id="PTHR11712">
    <property type="entry name" value="POLYKETIDE SYNTHASE-RELATED"/>
    <property type="match status" value="1"/>
</dbReference>
<evidence type="ECO:0000256" key="3">
    <source>
        <dbReference type="RuleBase" id="RU003694"/>
    </source>
</evidence>
<dbReference type="Pfam" id="PF02801">
    <property type="entry name" value="Ketoacyl-synt_C"/>
    <property type="match status" value="1"/>
</dbReference>
<dbReference type="PROSITE" id="PS52004">
    <property type="entry name" value="KS3_2"/>
    <property type="match status" value="1"/>
</dbReference>
<organism evidence="5 6">
    <name type="scientific">Pontibacter rugosus</name>
    <dbReference type="NCBI Taxonomy" id="1745966"/>
    <lineage>
        <taxon>Bacteria</taxon>
        <taxon>Pseudomonadati</taxon>
        <taxon>Bacteroidota</taxon>
        <taxon>Cytophagia</taxon>
        <taxon>Cytophagales</taxon>
        <taxon>Hymenobacteraceae</taxon>
        <taxon>Pontibacter</taxon>
    </lineage>
</organism>
<dbReference type="InterPro" id="IPR000794">
    <property type="entry name" value="Beta-ketoacyl_synthase"/>
</dbReference>
<dbReference type="Gene3D" id="3.40.47.10">
    <property type="match status" value="2"/>
</dbReference>
<dbReference type="PANTHER" id="PTHR11712:SF336">
    <property type="entry name" value="3-OXOACYL-[ACYL-CARRIER-PROTEIN] SYNTHASE, MITOCHONDRIAL"/>
    <property type="match status" value="1"/>
</dbReference>
<comment type="similarity">
    <text evidence="1 3">Belongs to the thiolase-like superfamily. Beta-ketoacyl-ACP synthases family.</text>
</comment>
<reference evidence="6" key="1">
    <citation type="journal article" date="2019" name="Int. J. Syst. Evol. Microbiol.">
        <title>The Global Catalogue of Microorganisms (GCM) 10K type strain sequencing project: providing services to taxonomists for standard genome sequencing and annotation.</title>
        <authorList>
            <consortium name="The Broad Institute Genomics Platform"/>
            <consortium name="The Broad Institute Genome Sequencing Center for Infectious Disease"/>
            <person name="Wu L."/>
            <person name="Ma J."/>
        </authorList>
    </citation>
    <scope>NUCLEOTIDE SEQUENCE [LARGE SCALE GENOMIC DNA]</scope>
    <source>
        <strain evidence="6">JCM 31319</strain>
    </source>
</reference>
<feature type="domain" description="Ketosynthase family 3 (KS3)" evidence="4">
    <location>
        <begin position="1"/>
        <end position="395"/>
    </location>
</feature>
<dbReference type="EMBL" id="JBHTLD010000193">
    <property type="protein sequence ID" value="MFD1187952.1"/>
    <property type="molecule type" value="Genomic_DNA"/>
</dbReference>
<evidence type="ECO:0000256" key="1">
    <source>
        <dbReference type="ARBA" id="ARBA00008467"/>
    </source>
</evidence>
<name>A0ABW3SU12_9BACT</name>
<keyword evidence="6" id="KW-1185">Reference proteome</keyword>